<evidence type="ECO:0000313" key="1">
    <source>
        <dbReference type="EMBL" id="CAF1317655.1"/>
    </source>
</evidence>
<reference evidence="1" key="1">
    <citation type="submission" date="2021-02" db="EMBL/GenBank/DDBJ databases">
        <authorList>
            <person name="Nowell W R."/>
        </authorList>
    </citation>
    <scope>NUCLEOTIDE SEQUENCE</scope>
</reference>
<accession>A0A815EXY9</accession>
<gene>
    <name evidence="1" type="ORF">IZO911_LOCUS34965</name>
</gene>
<comment type="caution">
    <text evidence="1">The sequence shown here is derived from an EMBL/GenBank/DDBJ whole genome shotgun (WGS) entry which is preliminary data.</text>
</comment>
<name>A0A815EXY9_9BILA</name>
<organism evidence="1 2">
    <name type="scientific">Adineta steineri</name>
    <dbReference type="NCBI Taxonomy" id="433720"/>
    <lineage>
        <taxon>Eukaryota</taxon>
        <taxon>Metazoa</taxon>
        <taxon>Spiralia</taxon>
        <taxon>Gnathifera</taxon>
        <taxon>Rotifera</taxon>
        <taxon>Eurotatoria</taxon>
        <taxon>Bdelloidea</taxon>
        <taxon>Adinetida</taxon>
        <taxon>Adinetidae</taxon>
        <taxon>Adineta</taxon>
    </lineage>
</organism>
<dbReference type="Proteomes" id="UP000663860">
    <property type="component" value="Unassembled WGS sequence"/>
</dbReference>
<sequence length="70" mass="8494">MLTNELQIKHETIKRYEHELRSMKHIFEITLKEKQIQNDQLQHARQLFQTENNALTQLVICGRHKNQQIN</sequence>
<protein>
    <submittedName>
        <fullName evidence="1">Uncharacterized protein</fullName>
    </submittedName>
</protein>
<evidence type="ECO:0000313" key="2">
    <source>
        <dbReference type="Proteomes" id="UP000663860"/>
    </source>
</evidence>
<dbReference type="AlphaFoldDB" id="A0A815EXY9"/>
<dbReference type="EMBL" id="CAJNOE010000717">
    <property type="protein sequence ID" value="CAF1317655.1"/>
    <property type="molecule type" value="Genomic_DNA"/>
</dbReference>
<proteinExistence type="predicted"/>